<dbReference type="InterPro" id="IPR050269">
    <property type="entry name" value="ComplexI_Subunit6"/>
</dbReference>
<dbReference type="AlphaFoldDB" id="A0A8T9ZYB9"/>
<feature type="transmembrane region" description="Helical" evidence="16">
    <location>
        <begin position="46"/>
        <end position="69"/>
    </location>
</feature>
<geneLocation type="mitochondrion" evidence="17"/>
<evidence type="ECO:0000256" key="11">
    <source>
        <dbReference type="ARBA" id="ARBA00023027"/>
    </source>
</evidence>
<evidence type="ECO:0000256" key="8">
    <source>
        <dbReference type="ARBA" id="ARBA00022967"/>
    </source>
</evidence>
<feature type="transmembrane region" description="Helical" evidence="16">
    <location>
        <begin position="21"/>
        <end position="40"/>
    </location>
</feature>
<accession>A0A8T9ZYB9</accession>
<sequence length="161" mass="18734">MMLSTMMITLSFIFMWLKHPLTMGITIILQTMTIALMSGMMLGSFWFSYILMITMLSGMLVLFIYMASVASNEKFYSSMKLITSSLMMIILVYMIQTMLMNSDTDNMKIMSNMNNEWLSLNNLFNMKYKFITIMMVLYLFLTMITVSMIVNILEGPLRINK</sequence>
<evidence type="ECO:0000256" key="15">
    <source>
        <dbReference type="ARBA" id="ARBA00049551"/>
    </source>
</evidence>
<evidence type="ECO:0000256" key="16">
    <source>
        <dbReference type="SAM" id="Phobius"/>
    </source>
</evidence>
<evidence type="ECO:0000313" key="17">
    <source>
        <dbReference type="EMBL" id="UPL65582.1"/>
    </source>
</evidence>
<evidence type="ECO:0000256" key="2">
    <source>
        <dbReference type="ARBA" id="ARBA00005698"/>
    </source>
</evidence>
<evidence type="ECO:0000256" key="4">
    <source>
        <dbReference type="ARBA" id="ARBA00021095"/>
    </source>
</evidence>
<dbReference type="EMBL" id="MW619667">
    <property type="protein sequence ID" value="UPL65582.1"/>
    <property type="molecule type" value="Genomic_DNA"/>
</dbReference>
<reference evidence="17" key="1">
    <citation type="journal article" date="2022" name="Cladistics">
        <title>Diversification of the phytophagous lineages of true bugs (Insecta: Hemiptera: Heteroptera) shortly after that of the flowering plants.</title>
        <authorList>
            <person name="Ye F."/>
            <person name="Kment P."/>
            <person name="Redei D."/>
            <person name="Luo J.Y."/>
            <person name="Wang Y.H."/>
            <person name="Kuechler S.M."/>
            <person name="Zhang W.W."/>
            <person name="Chen P.P."/>
            <person name="Wu H.Y."/>
            <person name="Wu Y.Z."/>
            <person name="Sun X.Y."/>
            <person name="Ding L."/>
            <person name="Wang Y.R."/>
            <person name="Xie Q."/>
        </authorList>
    </citation>
    <scope>NUCLEOTIDE SEQUENCE</scope>
</reference>
<evidence type="ECO:0000256" key="3">
    <source>
        <dbReference type="ARBA" id="ARBA00012944"/>
    </source>
</evidence>
<evidence type="ECO:0000256" key="12">
    <source>
        <dbReference type="ARBA" id="ARBA00023128"/>
    </source>
</evidence>
<name>A0A8T9ZYB9_9HEMI</name>
<dbReference type="PANTHER" id="PTHR11435:SF1">
    <property type="entry name" value="NADH-UBIQUINONE OXIDOREDUCTASE CHAIN 6"/>
    <property type="match status" value="1"/>
</dbReference>
<feature type="transmembrane region" description="Helical" evidence="16">
    <location>
        <begin position="81"/>
        <end position="100"/>
    </location>
</feature>
<comment type="catalytic activity">
    <reaction evidence="15">
        <text>a ubiquinone + NADH + 5 H(+)(in) = a ubiquinol + NAD(+) + 4 H(+)(out)</text>
        <dbReference type="Rhea" id="RHEA:29091"/>
        <dbReference type="Rhea" id="RHEA-COMP:9565"/>
        <dbReference type="Rhea" id="RHEA-COMP:9566"/>
        <dbReference type="ChEBI" id="CHEBI:15378"/>
        <dbReference type="ChEBI" id="CHEBI:16389"/>
        <dbReference type="ChEBI" id="CHEBI:17976"/>
        <dbReference type="ChEBI" id="CHEBI:57540"/>
        <dbReference type="ChEBI" id="CHEBI:57945"/>
        <dbReference type="EC" id="7.1.1.2"/>
    </reaction>
</comment>
<keyword evidence="11" id="KW-0520">NAD</keyword>
<evidence type="ECO:0000256" key="1">
    <source>
        <dbReference type="ARBA" id="ARBA00004225"/>
    </source>
</evidence>
<protein>
    <recommendedName>
        <fullName evidence="4">NADH-ubiquinone oxidoreductase chain 6</fullName>
        <ecNumber evidence="3">7.1.1.2</ecNumber>
    </recommendedName>
    <alternativeName>
        <fullName evidence="14">NADH dehydrogenase subunit 6</fullName>
    </alternativeName>
</protein>
<organism evidence="17">
    <name type="scientific">Dicranocephalus alticolus</name>
    <dbReference type="NCBI Taxonomy" id="1589675"/>
    <lineage>
        <taxon>Eukaryota</taxon>
        <taxon>Metazoa</taxon>
        <taxon>Ecdysozoa</taxon>
        <taxon>Arthropoda</taxon>
        <taxon>Hexapoda</taxon>
        <taxon>Insecta</taxon>
        <taxon>Pterygota</taxon>
        <taxon>Neoptera</taxon>
        <taxon>Paraneoptera</taxon>
        <taxon>Hemiptera</taxon>
        <taxon>Heteroptera</taxon>
        <taxon>Panheteroptera</taxon>
        <taxon>Pentatomomorpha</taxon>
        <taxon>Coreoidea</taxon>
        <taxon>Stenocephalidae</taxon>
        <taxon>Dicranocephalus</taxon>
    </lineage>
</organism>
<feature type="transmembrane region" description="Helical" evidence="16">
    <location>
        <begin position="130"/>
        <end position="153"/>
    </location>
</feature>
<dbReference type="EC" id="7.1.1.2" evidence="3"/>
<keyword evidence="12 17" id="KW-0496">Mitochondrion</keyword>
<evidence type="ECO:0000256" key="9">
    <source>
        <dbReference type="ARBA" id="ARBA00022982"/>
    </source>
</evidence>
<evidence type="ECO:0000256" key="5">
    <source>
        <dbReference type="ARBA" id="ARBA00022448"/>
    </source>
</evidence>
<dbReference type="GO" id="GO:0031966">
    <property type="term" value="C:mitochondrial membrane"/>
    <property type="evidence" value="ECO:0007669"/>
    <property type="project" value="UniProtKB-SubCell"/>
</dbReference>
<evidence type="ECO:0000256" key="7">
    <source>
        <dbReference type="ARBA" id="ARBA00022692"/>
    </source>
</evidence>
<comment type="subcellular location">
    <subcellularLocation>
        <location evidence="1">Mitochondrion membrane</location>
        <topology evidence="1">Multi-pass membrane protein</topology>
    </subcellularLocation>
</comment>
<keyword evidence="7 16" id="KW-0812">Transmembrane</keyword>
<dbReference type="PANTHER" id="PTHR11435">
    <property type="entry name" value="NADH UBIQUINONE OXIDOREDUCTASE SUBUNIT ND6"/>
    <property type="match status" value="1"/>
</dbReference>
<keyword evidence="10 16" id="KW-1133">Transmembrane helix</keyword>
<keyword evidence="9" id="KW-0249">Electron transport</keyword>
<evidence type="ECO:0000256" key="10">
    <source>
        <dbReference type="ARBA" id="ARBA00022989"/>
    </source>
</evidence>
<keyword evidence="5" id="KW-0813">Transport</keyword>
<evidence type="ECO:0000256" key="6">
    <source>
        <dbReference type="ARBA" id="ARBA00022660"/>
    </source>
</evidence>
<comment type="similarity">
    <text evidence="2">Belongs to the complex I subunit 6 family.</text>
</comment>
<evidence type="ECO:0000256" key="14">
    <source>
        <dbReference type="ARBA" id="ARBA00031019"/>
    </source>
</evidence>
<keyword evidence="6" id="KW-0679">Respiratory chain</keyword>
<keyword evidence="8" id="KW-1278">Translocase</keyword>
<proteinExistence type="inferred from homology"/>
<evidence type="ECO:0000256" key="13">
    <source>
        <dbReference type="ARBA" id="ARBA00023136"/>
    </source>
</evidence>
<dbReference type="GO" id="GO:0008137">
    <property type="term" value="F:NADH dehydrogenase (ubiquinone) activity"/>
    <property type="evidence" value="ECO:0007669"/>
    <property type="project" value="UniProtKB-EC"/>
</dbReference>
<keyword evidence="13 16" id="KW-0472">Membrane</keyword>